<proteinExistence type="predicted"/>
<dbReference type="PROSITE" id="PS51192">
    <property type="entry name" value="HELICASE_ATP_BIND_1"/>
    <property type="match status" value="1"/>
</dbReference>
<dbReference type="SMART" id="SM00490">
    <property type="entry name" value="HELICc"/>
    <property type="match status" value="1"/>
</dbReference>
<feature type="region of interest" description="Disordered" evidence="4">
    <location>
        <begin position="50"/>
        <end position="134"/>
    </location>
</feature>
<dbReference type="EMBL" id="AP019308">
    <property type="protein sequence ID" value="BBH23900.1"/>
    <property type="molecule type" value="Genomic_DNA"/>
</dbReference>
<feature type="compositionally biased region" description="Basic and acidic residues" evidence="4">
    <location>
        <begin position="105"/>
        <end position="124"/>
    </location>
</feature>
<evidence type="ECO:0000313" key="5">
    <source>
        <dbReference type="EMBL" id="BBH23900.1"/>
    </source>
</evidence>
<evidence type="ECO:0000256" key="2">
    <source>
        <dbReference type="ARBA" id="ARBA00022840"/>
    </source>
</evidence>
<keyword evidence="2" id="KW-0067">ATP-binding</keyword>
<dbReference type="GO" id="GO:0003677">
    <property type="term" value="F:DNA binding"/>
    <property type="evidence" value="ECO:0007669"/>
    <property type="project" value="UniProtKB-KW"/>
</dbReference>
<dbReference type="InterPro" id="IPR014001">
    <property type="entry name" value="Helicase_ATP-bd"/>
</dbReference>
<dbReference type="InterPro" id="IPR027417">
    <property type="entry name" value="P-loop_NTPase"/>
</dbReference>
<evidence type="ECO:0000313" key="6">
    <source>
        <dbReference type="Proteomes" id="UP000275368"/>
    </source>
</evidence>
<dbReference type="RefSeq" id="WP_232016027.1">
    <property type="nucleotide sequence ID" value="NZ_AP019308.1"/>
</dbReference>
<dbReference type="Proteomes" id="UP000275368">
    <property type="component" value="Chromosome"/>
</dbReference>
<dbReference type="SMART" id="SM00487">
    <property type="entry name" value="DEXDc"/>
    <property type="match status" value="1"/>
</dbReference>
<reference evidence="5 6" key="1">
    <citation type="submission" date="2018-11" db="EMBL/GenBank/DDBJ databases">
        <title>Complete genome sequence of Paenibacillus baekrokdamisoli strain KCTC 33723.</title>
        <authorList>
            <person name="Kang S.W."/>
            <person name="Lee K.C."/>
            <person name="Kim K.K."/>
            <person name="Kim J.S."/>
            <person name="Kim D.S."/>
            <person name="Ko S.H."/>
            <person name="Yang S.H."/>
            <person name="Lee J.S."/>
        </authorList>
    </citation>
    <scope>NUCLEOTIDE SEQUENCE [LARGE SCALE GENOMIC DNA]</scope>
    <source>
        <strain evidence="5 6">KCTC 33723</strain>
    </source>
</reference>
<evidence type="ECO:0000256" key="3">
    <source>
        <dbReference type="ARBA" id="ARBA00023125"/>
    </source>
</evidence>
<dbReference type="GO" id="GO:0043138">
    <property type="term" value="F:3'-5' DNA helicase activity"/>
    <property type="evidence" value="ECO:0007669"/>
    <property type="project" value="TreeGrafter"/>
</dbReference>
<dbReference type="InterPro" id="IPR001650">
    <property type="entry name" value="Helicase_C-like"/>
</dbReference>
<dbReference type="GO" id="GO:0016787">
    <property type="term" value="F:hydrolase activity"/>
    <property type="evidence" value="ECO:0007669"/>
    <property type="project" value="InterPro"/>
</dbReference>
<evidence type="ECO:0000256" key="1">
    <source>
        <dbReference type="ARBA" id="ARBA00022741"/>
    </source>
</evidence>
<keyword evidence="3" id="KW-0238">DNA-binding</keyword>
<dbReference type="GO" id="GO:0006270">
    <property type="term" value="P:DNA replication initiation"/>
    <property type="evidence" value="ECO:0007669"/>
    <property type="project" value="TreeGrafter"/>
</dbReference>
<feature type="compositionally biased region" description="Basic and acidic residues" evidence="4">
    <location>
        <begin position="83"/>
        <end position="96"/>
    </location>
</feature>
<dbReference type="AlphaFoldDB" id="A0A3G9IYE4"/>
<keyword evidence="1" id="KW-0547">Nucleotide-binding</keyword>
<dbReference type="KEGG" id="pbk:Back11_52450"/>
<sequence>MKVTLYVIAGKRESKVLWSIAPEIDYAYWLDEVFRAEVEQELEQFMHRKHGLTGGCDGAGQREDRKRGGVAGNQVLGRHGLKRGSDEAGQREDRKQGRVAGNQVDGRHGLKHDSDEVGQREDRKRGRVAGNQVEAYGDVGDRDSERLNEQVAVAAWSEPLPLGMASDIAGRWPSSGGPVSVEEARERLTRLVSEAVEADAGRGFMAKLKPQAHAMHVREPSARIAADGARALAAEACRAAALLQGRALLSSEALALLAAVGAAAPAGAAPPAWSAAARALQLAALLGQLRLGGAIAPQPQPPLLRWRQALGAKPRQQLRCQRCGSAAARMRRTPCAACGRACAYCEACLTMGRSRECGLLIHGTPNMGAPTRISAPTPSRLTAADNLAARLEPWKLSPAQEAAASAALTYIEEGPAANPPSWWRRLVSRQRNTPSAATQRRFLLWAVTGAGKTEMMFPLVESCIKRGGRALIATPRRDVVLELDPRIRRAFPQATVVTLYGGSEQRWEYGDITLATTHQLFRFRHAFDLVVIDELDAFPYHNDPMLHYAADQVGKQEAETIYLSATPPTAMRKEAQRGKLAHVRVPVRFHRHPLPVPNQVTIPPVRQMLHKRNLPRTLISALQRSISRGAQLFVFVQQIRDVEPLVRRLRIVFPAIVIEGTSSKDDERSDKVLRFRDRSIRLLVTTTILERGVTIAKSDVFILDADGKLFDDASLVQMAGRAGRSMDDPAGVVYFFASARNRAQQSAIRQIRGMNRIARKCGYLL</sequence>
<dbReference type="GO" id="GO:0005524">
    <property type="term" value="F:ATP binding"/>
    <property type="evidence" value="ECO:0007669"/>
    <property type="project" value="UniProtKB-KW"/>
</dbReference>
<accession>A0A3G9IYE4</accession>
<dbReference type="PANTHER" id="PTHR30580">
    <property type="entry name" value="PRIMOSOMAL PROTEIN N"/>
    <property type="match status" value="1"/>
</dbReference>
<dbReference type="SUPFAM" id="SSF52540">
    <property type="entry name" value="P-loop containing nucleoside triphosphate hydrolases"/>
    <property type="match status" value="1"/>
</dbReference>
<dbReference type="GO" id="GO:0006302">
    <property type="term" value="P:double-strand break repair"/>
    <property type="evidence" value="ECO:0007669"/>
    <property type="project" value="TreeGrafter"/>
</dbReference>
<organism evidence="5 6">
    <name type="scientific">Paenibacillus baekrokdamisoli</name>
    <dbReference type="NCBI Taxonomy" id="1712516"/>
    <lineage>
        <taxon>Bacteria</taxon>
        <taxon>Bacillati</taxon>
        <taxon>Bacillota</taxon>
        <taxon>Bacilli</taxon>
        <taxon>Bacillales</taxon>
        <taxon>Paenibacillaceae</taxon>
        <taxon>Paenibacillus</taxon>
    </lineage>
</organism>
<dbReference type="Gene3D" id="3.40.50.300">
    <property type="entry name" value="P-loop containing nucleotide triphosphate hydrolases"/>
    <property type="match status" value="2"/>
</dbReference>
<dbReference type="Pfam" id="PF04851">
    <property type="entry name" value="ResIII"/>
    <property type="match status" value="1"/>
</dbReference>
<name>A0A3G9IYE4_9BACL</name>
<dbReference type="GO" id="GO:0006310">
    <property type="term" value="P:DNA recombination"/>
    <property type="evidence" value="ECO:0007669"/>
    <property type="project" value="TreeGrafter"/>
</dbReference>
<evidence type="ECO:0000256" key="4">
    <source>
        <dbReference type="SAM" id="MobiDB-lite"/>
    </source>
</evidence>
<dbReference type="PANTHER" id="PTHR30580:SF1">
    <property type="entry name" value="COMF OPERON PROTEIN 1"/>
    <property type="match status" value="1"/>
</dbReference>
<keyword evidence="6" id="KW-1185">Reference proteome</keyword>
<dbReference type="InterPro" id="IPR006935">
    <property type="entry name" value="Helicase/UvrB_N"/>
</dbReference>
<dbReference type="Pfam" id="PF00271">
    <property type="entry name" value="Helicase_C"/>
    <property type="match status" value="1"/>
</dbReference>
<dbReference type="PROSITE" id="PS51194">
    <property type="entry name" value="HELICASE_CTER"/>
    <property type="match status" value="1"/>
</dbReference>
<gene>
    <name evidence="5" type="ORF">Back11_52450</name>
</gene>
<protein>
    <submittedName>
        <fullName evidence="5">Uncharacterized protein</fullName>
    </submittedName>
</protein>